<dbReference type="SUPFAM" id="SSF50978">
    <property type="entry name" value="WD40 repeat-like"/>
    <property type="match status" value="1"/>
</dbReference>
<comment type="caution">
    <text evidence="1">The sequence shown here is derived from an EMBL/GenBank/DDBJ whole genome shotgun (WGS) entry which is preliminary data.</text>
</comment>
<dbReference type="SMART" id="SM00320">
    <property type="entry name" value="WD40"/>
    <property type="match status" value="2"/>
</dbReference>
<dbReference type="InterPro" id="IPR001680">
    <property type="entry name" value="WD40_rpt"/>
</dbReference>
<evidence type="ECO:0000313" key="2">
    <source>
        <dbReference type="Proteomes" id="UP000095192"/>
    </source>
</evidence>
<reference evidence="1 2" key="1">
    <citation type="journal article" date="2016" name="BMC Genomics">
        <title>Comparative genomics reveals Cyclospora cayetanensis possesses coccidia-like metabolism and invasion components but unique surface antigens.</title>
        <authorList>
            <person name="Liu S."/>
            <person name="Wang L."/>
            <person name="Zheng H."/>
            <person name="Xu Z."/>
            <person name="Roellig D.M."/>
            <person name="Li N."/>
            <person name="Frace M.A."/>
            <person name="Tang K."/>
            <person name="Arrowood M.J."/>
            <person name="Moss D.M."/>
            <person name="Zhang L."/>
            <person name="Feng Y."/>
            <person name="Xiao L."/>
        </authorList>
    </citation>
    <scope>NUCLEOTIDE SEQUENCE [LARGE SCALE GENOMIC DNA]</scope>
    <source>
        <strain evidence="1 2">CHN_HEN01</strain>
    </source>
</reference>
<protein>
    <submittedName>
        <fullName evidence="1">Uncharacterized protein</fullName>
    </submittedName>
</protein>
<dbReference type="VEuPathDB" id="ToxoDB:LOC34622193"/>
<dbReference type="VEuPathDB" id="ToxoDB:cyc_03831"/>
<proteinExistence type="predicted"/>
<evidence type="ECO:0000313" key="1">
    <source>
        <dbReference type="EMBL" id="OEH80060.1"/>
    </source>
</evidence>
<dbReference type="EMBL" id="JROU02000195">
    <property type="protein sequence ID" value="OEH80060.1"/>
    <property type="molecule type" value="Genomic_DNA"/>
</dbReference>
<dbReference type="InterPro" id="IPR015943">
    <property type="entry name" value="WD40/YVTN_repeat-like_dom_sf"/>
</dbReference>
<dbReference type="Pfam" id="PF00400">
    <property type="entry name" value="WD40"/>
    <property type="match status" value="1"/>
</dbReference>
<keyword evidence="2" id="KW-1185">Reference proteome</keyword>
<name>A0A1D3D9C8_9EIME</name>
<dbReference type="InterPro" id="IPR036322">
    <property type="entry name" value="WD40_repeat_dom_sf"/>
</dbReference>
<accession>A0A1D3D9C8</accession>
<dbReference type="AlphaFoldDB" id="A0A1D3D9C8"/>
<gene>
    <name evidence="1" type="ORF">cyc_03831</name>
</gene>
<dbReference type="Proteomes" id="UP000095192">
    <property type="component" value="Unassembled WGS sequence"/>
</dbReference>
<dbReference type="Gene3D" id="2.130.10.10">
    <property type="entry name" value="YVTN repeat-like/Quinoprotein amine dehydrogenase"/>
    <property type="match status" value="1"/>
</dbReference>
<dbReference type="InParanoid" id="A0A1D3D9C8"/>
<sequence>MGTTSAACACEQKRPRGRALRLSAGCYAFRTVAWPPLLCIIRPLTCANRRENRGDEPSSLPSIGAPTLICVLRSFANCSHQAEVSAVCWLRNGEGAFASAAAQGFLLGGSFDEEAQQVFASGSYDGHIKIQDARQGDAKNLASHGLTLLEHQNRITRLAGAWDGRMLLSGDVDGVVKASSRIKARSG</sequence>
<organism evidence="1 2">
    <name type="scientific">Cyclospora cayetanensis</name>
    <dbReference type="NCBI Taxonomy" id="88456"/>
    <lineage>
        <taxon>Eukaryota</taxon>
        <taxon>Sar</taxon>
        <taxon>Alveolata</taxon>
        <taxon>Apicomplexa</taxon>
        <taxon>Conoidasida</taxon>
        <taxon>Coccidia</taxon>
        <taxon>Eucoccidiorida</taxon>
        <taxon>Eimeriorina</taxon>
        <taxon>Eimeriidae</taxon>
        <taxon>Cyclospora</taxon>
    </lineage>
</organism>